<organism evidence="3 4">
    <name type="scientific">Desulfoglaeba alkanexedens ALDC</name>
    <dbReference type="NCBI Taxonomy" id="980445"/>
    <lineage>
        <taxon>Bacteria</taxon>
        <taxon>Pseudomonadati</taxon>
        <taxon>Thermodesulfobacteriota</taxon>
        <taxon>Syntrophobacteria</taxon>
        <taxon>Syntrophobacterales</taxon>
        <taxon>Syntrophobacteraceae</taxon>
        <taxon>Desulfoglaeba</taxon>
    </lineage>
</organism>
<sequence length="94" mass="10707">MSHHQHGGRSHHGPHAHDSHSHGEELSEREKLRKIIEHWIHHNEDHVQSYRQWAGRAEKLGERAVAEVLEEAAGVSAQMNALFEKALSRLDEAS</sequence>
<evidence type="ECO:0000313" key="4">
    <source>
        <dbReference type="Proteomes" id="UP000298602"/>
    </source>
</evidence>
<reference evidence="3 4" key="1">
    <citation type="submission" date="2019-05" db="EMBL/GenBank/DDBJ databases">
        <title>The Complete Genome Sequence of the n-alkane-degrading Desulfoglaeba alkanexedens ALDC reveals multiple alkylsuccinate synthase gene clusters.</title>
        <authorList>
            <person name="Callaghan A.V."/>
            <person name="Davidova I.A."/>
            <person name="Duncan K.E."/>
            <person name="Morris B."/>
            <person name="McInerney M.J."/>
        </authorList>
    </citation>
    <scope>NUCLEOTIDE SEQUENCE [LARGE SCALE GENOMIC DNA]</scope>
    <source>
        <strain evidence="3 4">ALDC</strain>
    </source>
</reference>
<accession>A0A4P8KZX5</accession>
<protein>
    <recommendedName>
        <fullName evidence="2">DUF8180 domain-containing protein</fullName>
    </recommendedName>
</protein>
<dbReference type="RefSeq" id="WP_137422950.1">
    <property type="nucleotide sequence ID" value="NZ_CP040098.1"/>
</dbReference>
<feature type="compositionally biased region" description="Basic residues" evidence="1">
    <location>
        <begin position="1"/>
        <end position="14"/>
    </location>
</feature>
<gene>
    <name evidence="3" type="ORF">FDQ92_01455</name>
</gene>
<dbReference type="OrthoDB" id="5523675at2"/>
<feature type="compositionally biased region" description="Basic and acidic residues" evidence="1">
    <location>
        <begin position="15"/>
        <end position="30"/>
    </location>
</feature>
<name>A0A4P8KZX5_9BACT</name>
<dbReference type="EMBL" id="CP040098">
    <property type="protein sequence ID" value="QCQ20980.1"/>
    <property type="molecule type" value="Genomic_DNA"/>
</dbReference>
<dbReference type="Pfam" id="PF26551">
    <property type="entry name" value="DUF8180"/>
    <property type="match status" value="1"/>
</dbReference>
<dbReference type="KEGG" id="dax:FDQ92_01455"/>
<proteinExistence type="predicted"/>
<dbReference type="SUPFAM" id="SSF47240">
    <property type="entry name" value="Ferritin-like"/>
    <property type="match status" value="1"/>
</dbReference>
<evidence type="ECO:0000259" key="2">
    <source>
        <dbReference type="Pfam" id="PF26551"/>
    </source>
</evidence>
<dbReference type="Proteomes" id="UP000298602">
    <property type="component" value="Chromosome"/>
</dbReference>
<dbReference type="InterPro" id="IPR058493">
    <property type="entry name" value="DUF8180"/>
</dbReference>
<evidence type="ECO:0000256" key="1">
    <source>
        <dbReference type="SAM" id="MobiDB-lite"/>
    </source>
</evidence>
<feature type="domain" description="DUF8180" evidence="2">
    <location>
        <begin position="32"/>
        <end position="90"/>
    </location>
</feature>
<keyword evidence="4" id="KW-1185">Reference proteome</keyword>
<evidence type="ECO:0000313" key="3">
    <source>
        <dbReference type="EMBL" id="QCQ20980.1"/>
    </source>
</evidence>
<dbReference type="InterPro" id="IPR012347">
    <property type="entry name" value="Ferritin-like"/>
</dbReference>
<reference evidence="3 4" key="2">
    <citation type="submission" date="2019-05" db="EMBL/GenBank/DDBJ databases">
        <authorList>
            <person name="Suflita J.M."/>
            <person name="Marks C.R."/>
        </authorList>
    </citation>
    <scope>NUCLEOTIDE SEQUENCE [LARGE SCALE GENOMIC DNA]</scope>
    <source>
        <strain evidence="3 4">ALDC</strain>
    </source>
</reference>
<dbReference type="Gene3D" id="1.20.1260.10">
    <property type="match status" value="1"/>
</dbReference>
<dbReference type="InterPro" id="IPR009078">
    <property type="entry name" value="Ferritin-like_SF"/>
</dbReference>
<dbReference type="AlphaFoldDB" id="A0A4P8KZX5"/>
<feature type="region of interest" description="Disordered" evidence="1">
    <location>
        <begin position="1"/>
        <end position="30"/>
    </location>
</feature>